<keyword evidence="7" id="KW-1185">Reference proteome</keyword>
<evidence type="ECO:0000313" key="6">
    <source>
        <dbReference type="EMBL" id="MBJ7549964.1"/>
    </source>
</evidence>
<dbReference type="Proteomes" id="UP000598488">
    <property type="component" value="Unassembled WGS sequence"/>
</dbReference>
<evidence type="ECO:0000256" key="3">
    <source>
        <dbReference type="ARBA" id="ARBA00023002"/>
    </source>
</evidence>
<dbReference type="SUPFAM" id="SSF51735">
    <property type="entry name" value="NAD(P)-binding Rossmann-fold domains"/>
    <property type="match status" value="1"/>
</dbReference>
<proteinExistence type="predicted"/>
<evidence type="ECO:0000259" key="5">
    <source>
        <dbReference type="Pfam" id="PF08501"/>
    </source>
</evidence>
<dbReference type="PANTHER" id="PTHR21089">
    <property type="entry name" value="SHIKIMATE DEHYDROGENASE"/>
    <property type="match status" value="1"/>
</dbReference>
<dbReference type="InterPro" id="IPR022893">
    <property type="entry name" value="Shikimate_DH_fam"/>
</dbReference>
<protein>
    <recommendedName>
        <fullName evidence="5">Shikimate dehydrogenase substrate binding N-terminal domain-containing protein</fullName>
    </recommendedName>
</protein>
<evidence type="ECO:0000256" key="4">
    <source>
        <dbReference type="ARBA" id="ARBA00023141"/>
    </source>
</evidence>
<reference evidence="6 7" key="1">
    <citation type="submission" date="2020-12" db="EMBL/GenBank/DDBJ databases">
        <title>Comparative genome analysis of fungal antagonists Marinomonas ostreistagni 398 and M. spartinae 468.</title>
        <authorList>
            <person name="Fields J.L."/>
            <person name="Mavrodi O.V."/>
            <person name="Biber P.D."/>
            <person name="Indest K.J."/>
            <person name="Mavrodi D.V."/>
        </authorList>
    </citation>
    <scope>NUCLEOTIDE SEQUENCE [LARGE SCALE GENOMIC DNA]</scope>
    <source>
        <strain evidence="6 7">USM7</strain>
    </source>
</reference>
<dbReference type="RefSeq" id="WP_199461562.1">
    <property type="nucleotide sequence ID" value="NZ_JAEMUH010000004.1"/>
</dbReference>
<gene>
    <name evidence="6" type="ORF">JHD44_04675</name>
</gene>
<comment type="pathway">
    <text evidence="1">Metabolic intermediate biosynthesis; chorismate biosynthesis; chorismate from D-erythrose 4-phosphate and phosphoenolpyruvate: step 4/7.</text>
</comment>
<dbReference type="Gene3D" id="3.40.50.720">
    <property type="entry name" value="NAD(P)-binding Rossmann-like Domain"/>
    <property type="match status" value="1"/>
</dbReference>
<keyword evidence="3" id="KW-0560">Oxidoreductase</keyword>
<name>A0ABS0Z8K7_9GAMM</name>
<dbReference type="InterPro" id="IPR046346">
    <property type="entry name" value="Aminoacid_DH-like_N_sf"/>
</dbReference>
<dbReference type="EMBL" id="JAEMUH010000004">
    <property type="protein sequence ID" value="MBJ7549964.1"/>
    <property type="molecule type" value="Genomic_DNA"/>
</dbReference>
<evidence type="ECO:0000256" key="1">
    <source>
        <dbReference type="ARBA" id="ARBA00004871"/>
    </source>
</evidence>
<accession>A0ABS0Z8K7</accession>
<evidence type="ECO:0000313" key="7">
    <source>
        <dbReference type="Proteomes" id="UP000598488"/>
    </source>
</evidence>
<dbReference type="SUPFAM" id="SSF53223">
    <property type="entry name" value="Aminoacid dehydrogenase-like, N-terminal domain"/>
    <property type="match status" value="1"/>
</dbReference>
<evidence type="ECO:0000256" key="2">
    <source>
        <dbReference type="ARBA" id="ARBA00022857"/>
    </source>
</evidence>
<keyword evidence="2" id="KW-0521">NADP</keyword>
<organism evidence="6 7">
    <name type="scientific">Marinomonas ostreistagni</name>
    <dbReference type="NCBI Taxonomy" id="359209"/>
    <lineage>
        <taxon>Bacteria</taxon>
        <taxon>Pseudomonadati</taxon>
        <taxon>Pseudomonadota</taxon>
        <taxon>Gammaproteobacteria</taxon>
        <taxon>Oceanospirillales</taxon>
        <taxon>Oceanospirillaceae</taxon>
        <taxon>Marinomonas</taxon>
    </lineage>
</organism>
<keyword evidence="4" id="KW-0057">Aromatic amino acid biosynthesis</keyword>
<keyword evidence="4" id="KW-0028">Amino-acid biosynthesis</keyword>
<feature type="domain" description="Shikimate dehydrogenase substrate binding N-terminal" evidence="5">
    <location>
        <begin position="27"/>
        <end position="107"/>
    </location>
</feature>
<dbReference type="InterPro" id="IPR013708">
    <property type="entry name" value="Shikimate_DH-bd_N"/>
</dbReference>
<sequence length="295" mass="31607">MSELIPFISNRLVIPEGQFTAIIGSHPSKGARSPILWNAAYKALGESCNMFPFDIDKSQLPNLLDWLKDNPRFAGGAVAVPHKELIAGLLAEDSLHASAKGIQAVNSLYRSKSGELYGANTDGLAAAQVLSELGLDIEDTVVVFGFGGVSKALVNAIKSKVKRIIVVTRSYNKPDAIKLAEWMKVSLCSPAESGMAIKLATVLINGTILGSAPDNVEQSPLLSEHRNNHSSVKIAFDVVYNPSRTVFLRAIPDSAVFSNGIRMNLLQAVQAFKLSHKCQPLSKIELAMATAANAL</sequence>
<dbReference type="InterPro" id="IPR036291">
    <property type="entry name" value="NAD(P)-bd_dom_sf"/>
</dbReference>
<dbReference type="Pfam" id="PF08501">
    <property type="entry name" value="Shikimate_dh_N"/>
    <property type="match status" value="1"/>
</dbReference>
<dbReference type="Gene3D" id="3.40.50.10860">
    <property type="entry name" value="Leucine Dehydrogenase, chain A, domain 1"/>
    <property type="match status" value="1"/>
</dbReference>
<comment type="caution">
    <text evidence="6">The sequence shown here is derived from an EMBL/GenBank/DDBJ whole genome shotgun (WGS) entry which is preliminary data.</text>
</comment>
<dbReference type="PANTHER" id="PTHR21089:SF1">
    <property type="entry name" value="BIFUNCTIONAL 3-DEHYDROQUINATE DEHYDRATASE_SHIKIMATE DEHYDROGENASE, CHLOROPLASTIC"/>
    <property type="match status" value="1"/>
</dbReference>